<keyword evidence="4" id="KW-0539">Nucleus</keyword>
<feature type="domain" description="SANT" evidence="7">
    <location>
        <begin position="176"/>
        <end position="228"/>
    </location>
</feature>
<dbReference type="SMART" id="SM00717">
    <property type="entry name" value="SANT"/>
    <property type="match status" value="2"/>
</dbReference>
<feature type="domain" description="SANT" evidence="7">
    <location>
        <begin position="123"/>
        <end position="164"/>
    </location>
</feature>
<dbReference type="GO" id="GO:0001006">
    <property type="term" value="F:RNA polymerase III type 3 promoter sequence-specific DNA binding"/>
    <property type="evidence" value="ECO:0007669"/>
    <property type="project" value="TreeGrafter"/>
</dbReference>
<evidence type="ECO:0000256" key="2">
    <source>
        <dbReference type="ARBA" id="ARBA00023125"/>
    </source>
</evidence>
<dbReference type="OrthoDB" id="39591at2759"/>
<dbReference type="PROSITE" id="PS50090">
    <property type="entry name" value="MYB_LIKE"/>
    <property type="match status" value="2"/>
</dbReference>
<dbReference type="SUPFAM" id="SSF46689">
    <property type="entry name" value="Homeodomain-like"/>
    <property type="match status" value="2"/>
</dbReference>
<accession>A0A1J4JC61</accession>
<evidence type="ECO:0000313" key="10">
    <source>
        <dbReference type="Proteomes" id="UP000179807"/>
    </source>
</evidence>
<evidence type="ECO:0000313" key="9">
    <source>
        <dbReference type="EMBL" id="OHS95839.1"/>
    </source>
</evidence>
<dbReference type="Pfam" id="PF00249">
    <property type="entry name" value="Myb_DNA-binding"/>
    <property type="match status" value="2"/>
</dbReference>
<dbReference type="RefSeq" id="XP_068348976.1">
    <property type="nucleotide sequence ID" value="XM_068511787.1"/>
</dbReference>
<dbReference type="InterPro" id="IPR051575">
    <property type="entry name" value="Myb-like_DNA-bd"/>
</dbReference>
<dbReference type="GO" id="GO:0042795">
    <property type="term" value="P:snRNA transcription by RNA polymerase II"/>
    <property type="evidence" value="ECO:0007669"/>
    <property type="project" value="TreeGrafter"/>
</dbReference>
<dbReference type="GeneID" id="94846491"/>
<evidence type="ECO:0000256" key="4">
    <source>
        <dbReference type="ARBA" id="ARBA00023242"/>
    </source>
</evidence>
<dbReference type="InterPro" id="IPR009057">
    <property type="entry name" value="Homeodomain-like_sf"/>
</dbReference>
<feature type="compositionally biased region" description="Polar residues" evidence="5">
    <location>
        <begin position="108"/>
        <end position="126"/>
    </location>
</feature>
<feature type="region of interest" description="Disordered" evidence="5">
    <location>
        <begin position="267"/>
        <end position="302"/>
    </location>
</feature>
<sequence length="378" mass="42793">MTSPLEGLAINYANSLTMVSDIIKNKVATILIKMLTGEIPLQSGIDAVASLAGTTEPAEKIKEILTVNDSSNFGKGHNNNHSNHHTFNGIYHSKNSISHKSFNHRNHSTTNNGYSRSKTGSKNVGRTWSPREDNRLLYAINKYGLNDWNKVALFVGNNRTKAQCSQRWFRGLDPNLIKGPWTHEEDNELLRLVALYGEKSWLKISSQIVKRSDAQCRYHYQQLKKFMKRNNIPFLNNINNTSCTDDNDEANPSNVIRSELIGIDEVPKSGKADNLEKTDCQTSDSAECSTPEENPHSIQKTSSLHTICIESDKLKPKTDKPKTDKSTNETKEEEKLEFLSFLDFKEMMNGCDFMLGTDDVFWSNQPVKKLQPLSSNWY</sequence>
<keyword evidence="1" id="KW-0805">Transcription regulation</keyword>
<dbReference type="GO" id="GO:0000978">
    <property type="term" value="F:RNA polymerase II cis-regulatory region sequence-specific DNA binding"/>
    <property type="evidence" value="ECO:0007669"/>
    <property type="project" value="TreeGrafter"/>
</dbReference>
<keyword evidence="3" id="KW-0804">Transcription</keyword>
<dbReference type="EMBL" id="MLAK01001217">
    <property type="protein sequence ID" value="OHS95839.1"/>
    <property type="molecule type" value="Genomic_DNA"/>
</dbReference>
<feature type="compositionally biased region" description="Basic and acidic residues" evidence="5">
    <location>
        <begin position="267"/>
        <end position="279"/>
    </location>
</feature>
<dbReference type="InterPro" id="IPR017884">
    <property type="entry name" value="SANT_dom"/>
</dbReference>
<keyword evidence="10" id="KW-1185">Reference proteome</keyword>
<dbReference type="Proteomes" id="UP000179807">
    <property type="component" value="Unassembled WGS sequence"/>
</dbReference>
<comment type="caution">
    <text evidence="9">The sequence shown here is derived from an EMBL/GenBank/DDBJ whole genome shotgun (WGS) entry which is preliminary data.</text>
</comment>
<evidence type="ECO:0000256" key="3">
    <source>
        <dbReference type="ARBA" id="ARBA00023163"/>
    </source>
</evidence>
<feature type="domain" description="Myb-like" evidence="6">
    <location>
        <begin position="173"/>
        <end position="224"/>
    </location>
</feature>
<dbReference type="CDD" id="cd00167">
    <property type="entry name" value="SANT"/>
    <property type="match status" value="2"/>
</dbReference>
<evidence type="ECO:0000259" key="8">
    <source>
        <dbReference type="PROSITE" id="PS51294"/>
    </source>
</evidence>
<organism evidence="9 10">
    <name type="scientific">Tritrichomonas foetus</name>
    <dbReference type="NCBI Taxonomy" id="1144522"/>
    <lineage>
        <taxon>Eukaryota</taxon>
        <taxon>Metamonada</taxon>
        <taxon>Parabasalia</taxon>
        <taxon>Tritrichomonadida</taxon>
        <taxon>Tritrichomonadidae</taxon>
        <taxon>Tritrichomonas</taxon>
    </lineage>
</organism>
<reference evidence="9" key="1">
    <citation type="submission" date="2016-10" db="EMBL/GenBank/DDBJ databases">
        <authorList>
            <person name="Benchimol M."/>
            <person name="Almeida L.G."/>
            <person name="Vasconcelos A.T."/>
            <person name="Perreira-Neves A."/>
            <person name="Rosa I.A."/>
            <person name="Tasca T."/>
            <person name="Bogo M.R."/>
            <person name="de Souza W."/>
        </authorList>
    </citation>
    <scope>NUCLEOTIDE SEQUENCE [LARGE SCALE GENOMIC DNA]</scope>
    <source>
        <strain evidence="9">K</strain>
    </source>
</reference>
<evidence type="ECO:0000259" key="7">
    <source>
        <dbReference type="PROSITE" id="PS51293"/>
    </source>
</evidence>
<gene>
    <name evidence="9" type="ORF">TRFO_38023</name>
</gene>
<feature type="domain" description="HTH myb-type" evidence="8">
    <location>
        <begin position="173"/>
        <end position="228"/>
    </location>
</feature>
<dbReference type="VEuPathDB" id="TrichDB:TRFO_38023"/>
<dbReference type="PROSITE" id="PS51293">
    <property type="entry name" value="SANT"/>
    <property type="match status" value="2"/>
</dbReference>
<proteinExistence type="predicted"/>
<evidence type="ECO:0000256" key="5">
    <source>
        <dbReference type="SAM" id="MobiDB-lite"/>
    </source>
</evidence>
<dbReference type="PANTHER" id="PTHR46621">
    <property type="entry name" value="SNRNA-ACTIVATING PROTEIN COMPLEX SUBUNIT 4"/>
    <property type="match status" value="1"/>
</dbReference>
<dbReference type="InterPro" id="IPR017930">
    <property type="entry name" value="Myb_dom"/>
</dbReference>
<dbReference type="PROSITE" id="PS51294">
    <property type="entry name" value="HTH_MYB"/>
    <property type="match status" value="2"/>
</dbReference>
<feature type="region of interest" description="Disordered" evidence="5">
    <location>
        <begin position="103"/>
        <end position="126"/>
    </location>
</feature>
<evidence type="ECO:0000256" key="1">
    <source>
        <dbReference type="ARBA" id="ARBA00023015"/>
    </source>
</evidence>
<evidence type="ECO:0000259" key="6">
    <source>
        <dbReference type="PROSITE" id="PS50090"/>
    </source>
</evidence>
<dbReference type="AlphaFoldDB" id="A0A1J4JC61"/>
<dbReference type="Gene3D" id="1.10.10.60">
    <property type="entry name" value="Homeodomain-like"/>
    <property type="match status" value="2"/>
</dbReference>
<dbReference type="PANTHER" id="PTHR46621:SF1">
    <property type="entry name" value="SNRNA-ACTIVATING PROTEIN COMPLEX SUBUNIT 4"/>
    <property type="match status" value="1"/>
</dbReference>
<feature type="domain" description="HTH myb-type" evidence="8">
    <location>
        <begin position="126"/>
        <end position="168"/>
    </location>
</feature>
<keyword evidence="2" id="KW-0238">DNA-binding</keyword>
<protein>
    <submittedName>
        <fullName evidence="9">Myb-like DNA-binding domain containing protein</fullName>
    </submittedName>
</protein>
<feature type="domain" description="Myb-like" evidence="6">
    <location>
        <begin position="128"/>
        <end position="172"/>
    </location>
</feature>
<dbReference type="GO" id="GO:0042796">
    <property type="term" value="P:snRNA transcription by RNA polymerase III"/>
    <property type="evidence" value="ECO:0007669"/>
    <property type="project" value="TreeGrafter"/>
</dbReference>
<feature type="compositionally biased region" description="Polar residues" evidence="5">
    <location>
        <begin position="280"/>
        <end position="302"/>
    </location>
</feature>
<dbReference type="GO" id="GO:0019185">
    <property type="term" value="C:snRNA-activating protein complex"/>
    <property type="evidence" value="ECO:0007669"/>
    <property type="project" value="TreeGrafter"/>
</dbReference>
<dbReference type="InterPro" id="IPR001005">
    <property type="entry name" value="SANT/Myb"/>
</dbReference>
<name>A0A1J4JC61_9EUKA</name>